<dbReference type="Gene3D" id="2.40.50.100">
    <property type="match status" value="1"/>
</dbReference>
<evidence type="ECO:0000259" key="10">
    <source>
        <dbReference type="Pfam" id="PF25917"/>
    </source>
</evidence>
<evidence type="ECO:0000313" key="14">
    <source>
        <dbReference type="Proteomes" id="UP000249467"/>
    </source>
</evidence>
<evidence type="ECO:0000313" key="13">
    <source>
        <dbReference type="EMBL" id="PZO43434.1"/>
    </source>
</evidence>
<evidence type="ECO:0000256" key="2">
    <source>
        <dbReference type="ARBA" id="ARBA00009477"/>
    </source>
</evidence>
<evidence type="ECO:0000256" key="3">
    <source>
        <dbReference type="ARBA" id="ARBA00022448"/>
    </source>
</evidence>
<name>A0A2W4WEB6_9CYAN</name>
<evidence type="ECO:0000256" key="4">
    <source>
        <dbReference type="ARBA" id="ARBA00022475"/>
    </source>
</evidence>
<evidence type="ECO:0000256" key="7">
    <source>
        <dbReference type="SAM" id="MobiDB-lite"/>
    </source>
</evidence>
<dbReference type="NCBIfam" id="TIGR01730">
    <property type="entry name" value="RND_mfp"/>
    <property type="match status" value="1"/>
</dbReference>
<comment type="caution">
    <text evidence="13">The sequence shown here is derived from an EMBL/GenBank/DDBJ whole genome shotgun (WGS) entry which is preliminary data.</text>
</comment>
<feature type="domain" description="Multidrug resistance protein MdtA-like barrel-sandwich hybrid" evidence="10">
    <location>
        <begin position="113"/>
        <end position="311"/>
    </location>
</feature>
<keyword evidence="5" id="KW-0997">Cell inner membrane</keyword>
<dbReference type="Pfam" id="PF25944">
    <property type="entry name" value="Beta-barrel_RND"/>
    <property type="match status" value="1"/>
</dbReference>
<dbReference type="Gene3D" id="2.40.30.170">
    <property type="match status" value="1"/>
</dbReference>
<dbReference type="PANTHER" id="PTHR30469">
    <property type="entry name" value="MULTIDRUG RESISTANCE PROTEIN MDTA"/>
    <property type="match status" value="1"/>
</dbReference>
<dbReference type="Pfam" id="PF25917">
    <property type="entry name" value="BSH_RND"/>
    <property type="match status" value="1"/>
</dbReference>
<dbReference type="GO" id="GO:0015562">
    <property type="term" value="F:efflux transmembrane transporter activity"/>
    <property type="evidence" value="ECO:0007669"/>
    <property type="project" value="TreeGrafter"/>
</dbReference>
<evidence type="ECO:0000256" key="8">
    <source>
        <dbReference type="SAM" id="Phobius"/>
    </source>
</evidence>
<dbReference type="InterPro" id="IPR006143">
    <property type="entry name" value="RND_pump_MFP"/>
</dbReference>
<evidence type="ECO:0000256" key="5">
    <source>
        <dbReference type="ARBA" id="ARBA00022519"/>
    </source>
</evidence>
<dbReference type="InterPro" id="IPR058625">
    <property type="entry name" value="MdtA-like_BSH"/>
</dbReference>
<keyword evidence="6 8" id="KW-0472">Membrane</keyword>
<feature type="region of interest" description="Disordered" evidence="7">
    <location>
        <begin position="476"/>
        <end position="539"/>
    </location>
</feature>
<organism evidence="13 14">
    <name type="scientific">Pseudanabaena frigida</name>
    <dbReference type="NCBI Taxonomy" id="945775"/>
    <lineage>
        <taxon>Bacteria</taxon>
        <taxon>Bacillati</taxon>
        <taxon>Cyanobacteriota</taxon>
        <taxon>Cyanophyceae</taxon>
        <taxon>Pseudanabaenales</taxon>
        <taxon>Pseudanabaenaceae</taxon>
        <taxon>Pseudanabaena</taxon>
    </lineage>
</organism>
<dbReference type="InterPro" id="IPR058626">
    <property type="entry name" value="MdtA-like_b-barrel"/>
</dbReference>
<dbReference type="InterPro" id="IPR058624">
    <property type="entry name" value="MdtA-like_HH"/>
</dbReference>
<feature type="transmembrane region" description="Helical" evidence="8">
    <location>
        <begin position="46"/>
        <end position="67"/>
    </location>
</feature>
<dbReference type="Proteomes" id="UP000249467">
    <property type="component" value="Unassembled WGS sequence"/>
</dbReference>
<sequence length="539" mass="56911">MNEQQLEIPLNYEESLNHSSHGFPDDIDDNRNSSKTQPRSLSKKRIGLAIAGLLLLGTIGFFSFRALTATKQDNSGKKTDKQGQVVPVAVAVAAQKTVPIQLQAIGNVQASSTVAVTPQASGKITGVHFKKGQEVHKGDLLFTIDDRSQIASIQQAQGVVSRDLAQVQQARANLARDIGLVRSAEANLAKDEAQAQFAKSQSDRYNNLYKEGAISQDQAQQYNTNNRVSDATLQSDREAIQNALAVVEGDKAAITNAEAVVATDDGAYQNVQVQASYTEIYAPIDGRAGNILVTEGNVVQANSANPLVTITQVNPIQVAFAIPEVNLPEIQKRMKNGKLNVSVTFAGNNTPIAGVLTFINNTVDNTTGTIQLIGDFNNAGGQLFPGQFVNTTLTLNEEPNAIVVPAQAVQNGANGQFVFVVNDDDQDNSTVTNVPVVASSTIDGLDVIQKGLKSGDRVVIDGQANLVNGSKIKVKVADSSTDSSGAKAKTSDDPTKPASDRKKSGKGRRSGSTDGSATSSPNSLPKPDKTPPAKSEGAN</sequence>
<evidence type="ECO:0000256" key="1">
    <source>
        <dbReference type="ARBA" id="ARBA00004236"/>
    </source>
</evidence>
<keyword evidence="8" id="KW-1133">Transmembrane helix</keyword>
<reference evidence="13 14" key="2">
    <citation type="submission" date="2018-06" db="EMBL/GenBank/DDBJ databases">
        <title>Metagenomic assembly of (sub)arctic Cyanobacteria and their associated microbiome from non-axenic cultures.</title>
        <authorList>
            <person name="Baurain D."/>
        </authorList>
    </citation>
    <scope>NUCLEOTIDE SEQUENCE [LARGE SCALE GENOMIC DNA]</scope>
    <source>
        <strain evidence="13">ULC066bin1</strain>
    </source>
</reference>
<feature type="compositionally biased region" description="Basic and acidic residues" evidence="7">
    <location>
        <begin position="489"/>
        <end position="502"/>
    </location>
</feature>
<comment type="similarity">
    <text evidence="2">Belongs to the membrane fusion protein (MFP) (TC 8.A.1) family.</text>
</comment>
<feature type="compositionally biased region" description="Polar residues" evidence="7">
    <location>
        <begin position="513"/>
        <end position="523"/>
    </location>
</feature>
<dbReference type="Gene3D" id="1.10.287.470">
    <property type="entry name" value="Helix hairpin bin"/>
    <property type="match status" value="1"/>
</dbReference>
<dbReference type="EMBL" id="QBML01000005">
    <property type="protein sequence ID" value="PZO43434.1"/>
    <property type="molecule type" value="Genomic_DNA"/>
</dbReference>
<protein>
    <submittedName>
        <fullName evidence="13">Efflux RND transporter periplasmic adaptor subunit</fullName>
    </submittedName>
</protein>
<keyword evidence="4" id="KW-1003">Cell membrane</keyword>
<evidence type="ECO:0000259" key="9">
    <source>
        <dbReference type="Pfam" id="PF25876"/>
    </source>
</evidence>
<dbReference type="GO" id="GO:1990281">
    <property type="term" value="C:efflux pump complex"/>
    <property type="evidence" value="ECO:0007669"/>
    <property type="project" value="TreeGrafter"/>
</dbReference>
<proteinExistence type="inferred from homology"/>
<keyword evidence="3" id="KW-0813">Transport</keyword>
<dbReference type="Pfam" id="PF25876">
    <property type="entry name" value="HH_MFP_RND"/>
    <property type="match status" value="1"/>
</dbReference>
<feature type="region of interest" description="Disordered" evidence="7">
    <location>
        <begin position="15"/>
        <end position="41"/>
    </location>
</feature>
<dbReference type="Pfam" id="PF25967">
    <property type="entry name" value="RND-MFP_C"/>
    <property type="match status" value="1"/>
</dbReference>
<accession>A0A2W4WEB6</accession>
<dbReference type="SUPFAM" id="SSF111369">
    <property type="entry name" value="HlyD-like secretion proteins"/>
    <property type="match status" value="2"/>
</dbReference>
<reference evidence="13 14" key="1">
    <citation type="submission" date="2018-04" db="EMBL/GenBank/DDBJ databases">
        <authorList>
            <person name="Go L.Y."/>
            <person name="Mitchell J.A."/>
        </authorList>
    </citation>
    <scope>NUCLEOTIDE SEQUENCE [LARGE SCALE GENOMIC DNA]</scope>
    <source>
        <strain evidence="13">ULC066bin1</strain>
    </source>
</reference>
<keyword evidence="8" id="KW-0812">Transmembrane</keyword>
<gene>
    <name evidence="13" type="ORF">DCF19_05695</name>
</gene>
<feature type="domain" description="Multidrug resistance protein MdtA-like beta-barrel" evidence="11">
    <location>
        <begin position="315"/>
        <end position="395"/>
    </location>
</feature>
<dbReference type="InterPro" id="IPR058627">
    <property type="entry name" value="MdtA-like_C"/>
</dbReference>
<evidence type="ECO:0000259" key="11">
    <source>
        <dbReference type="Pfam" id="PF25944"/>
    </source>
</evidence>
<feature type="domain" description="Multidrug resistance protein MdtA-like alpha-helical hairpin" evidence="9">
    <location>
        <begin position="183"/>
        <end position="243"/>
    </location>
</feature>
<dbReference type="AlphaFoldDB" id="A0A2W4WEB6"/>
<evidence type="ECO:0000259" key="12">
    <source>
        <dbReference type="Pfam" id="PF25967"/>
    </source>
</evidence>
<dbReference type="PANTHER" id="PTHR30469:SF36">
    <property type="entry name" value="BLL3903 PROTEIN"/>
    <property type="match status" value="1"/>
</dbReference>
<comment type="subcellular location">
    <subcellularLocation>
        <location evidence="1">Cell membrane</location>
    </subcellularLocation>
</comment>
<dbReference type="Gene3D" id="2.40.420.20">
    <property type="match status" value="1"/>
</dbReference>
<evidence type="ECO:0000256" key="6">
    <source>
        <dbReference type="ARBA" id="ARBA00023136"/>
    </source>
</evidence>
<feature type="domain" description="Multidrug resistance protein MdtA-like C-terminal permuted SH3" evidence="12">
    <location>
        <begin position="400"/>
        <end position="462"/>
    </location>
</feature>